<evidence type="ECO:0000313" key="1">
    <source>
        <dbReference type="EMBL" id="KAL1500338.1"/>
    </source>
</evidence>
<accession>A0AB34IMX9</accession>
<reference evidence="1 2" key="1">
    <citation type="journal article" date="2024" name="Science">
        <title>Giant polyketide synthase enzymes in the biosynthesis of giant marine polyether toxins.</title>
        <authorList>
            <person name="Fallon T.R."/>
            <person name="Shende V.V."/>
            <person name="Wierzbicki I.H."/>
            <person name="Pendleton A.L."/>
            <person name="Watervoot N.F."/>
            <person name="Auber R.P."/>
            <person name="Gonzalez D.J."/>
            <person name="Wisecaver J.H."/>
            <person name="Moore B.S."/>
        </authorList>
    </citation>
    <scope>NUCLEOTIDE SEQUENCE [LARGE SCALE GENOMIC DNA]</scope>
    <source>
        <strain evidence="1 2">12B1</strain>
    </source>
</reference>
<evidence type="ECO:0000313" key="2">
    <source>
        <dbReference type="Proteomes" id="UP001515480"/>
    </source>
</evidence>
<protein>
    <submittedName>
        <fullName evidence="1">Uncharacterized protein</fullName>
    </submittedName>
</protein>
<proteinExistence type="predicted"/>
<keyword evidence="2" id="KW-1185">Reference proteome</keyword>
<dbReference type="InterPro" id="IPR032675">
    <property type="entry name" value="LRR_dom_sf"/>
</dbReference>
<dbReference type="SUPFAM" id="SSF52047">
    <property type="entry name" value="RNI-like"/>
    <property type="match status" value="1"/>
</dbReference>
<dbReference type="Gene3D" id="3.80.10.10">
    <property type="entry name" value="Ribonuclease Inhibitor"/>
    <property type="match status" value="1"/>
</dbReference>
<name>A0AB34IMX9_PRYPA</name>
<dbReference type="EMBL" id="JBGBPQ010000023">
    <property type="protein sequence ID" value="KAL1500338.1"/>
    <property type="molecule type" value="Genomic_DNA"/>
</dbReference>
<organism evidence="1 2">
    <name type="scientific">Prymnesium parvum</name>
    <name type="common">Toxic golden alga</name>
    <dbReference type="NCBI Taxonomy" id="97485"/>
    <lineage>
        <taxon>Eukaryota</taxon>
        <taxon>Haptista</taxon>
        <taxon>Haptophyta</taxon>
        <taxon>Prymnesiophyceae</taxon>
        <taxon>Prymnesiales</taxon>
        <taxon>Prymnesiaceae</taxon>
        <taxon>Prymnesium</taxon>
    </lineage>
</organism>
<comment type="caution">
    <text evidence="1">The sequence shown here is derived from an EMBL/GenBank/DDBJ whole genome shotgun (WGS) entry which is preliminary data.</text>
</comment>
<sequence length="235" mass="25549">MLVLDMAETGTASGVGRLDGLPDDLLVRVAQAACEANAYGVPPAMVSWSDAPQLRDLMCTCRTFQRSLAQFAHAARAECARQLGVRFVCVDGTLKLKGSSSLGSLLDRGMCPFDSSTHGDLLSAAEIRLLTRIASPLPMVHELELPGGRPLPLVCLRPCSRVEEITLEDVSLFDTLVLREMFSEGGAPELRSLHLRGSFRRSFGSMGVHDLVCGLRRHSRPLQILELSGCQIRPH</sequence>
<dbReference type="Proteomes" id="UP001515480">
    <property type="component" value="Unassembled WGS sequence"/>
</dbReference>
<gene>
    <name evidence="1" type="ORF">AB1Y20_013002</name>
</gene>
<dbReference type="AlphaFoldDB" id="A0AB34IMX9"/>